<dbReference type="PANTHER" id="PTHR15858:SF0">
    <property type="entry name" value="IMMEDIATE EARLY RESPONSE 3-INTERACTING PROTEIN 1"/>
    <property type="match status" value="1"/>
</dbReference>
<dbReference type="OrthoDB" id="15356at2759"/>
<feature type="transmembrane region" description="Helical" evidence="10">
    <location>
        <begin position="55"/>
        <end position="81"/>
    </location>
</feature>
<keyword evidence="13" id="KW-1185">Reference proteome</keyword>
<evidence type="ECO:0000256" key="1">
    <source>
        <dbReference type="ARBA" id="ARBA00004370"/>
    </source>
</evidence>
<feature type="chain" id="PRO_5024935955" description="Immediate early response 3-interacting protein 1" evidence="11">
    <location>
        <begin position="19"/>
        <end position="83"/>
    </location>
</feature>
<accession>A0A653BDG3</accession>
<name>A0A653BDG3_CALMS</name>
<evidence type="ECO:0000256" key="3">
    <source>
        <dbReference type="ARBA" id="ARBA00022448"/>
    </source>
</evidence>
<feature type="signal peptide" evidence="11">
    <location>
        <begin position="1"/>
        <end position="18"/>
    </location>
</feature>
<comment type="similarity">
    <text evidence="8">Belongs to the YOS1 family.</text>
</comment>
<evidence type="ECO:0000256" key="9">
    <source>
        <dbReference type="ARBA" id="ARBA00045999"/>
    </source>
</evidence>
<dbReference type="EMBL" id="CAACVG010000133">
    <property type="protein sequence ID" value="VEN33607.1"/>
    <property type="molecule type" value="Genomic_DNA"/>
</dbReference>
<dbReference type="GO" id="GO:0006888">
    <property type="term" value="P:endoplasmic reticulum to Golgi vesicle-mediated transport"/>
    <property type="evidence" value="ECO:0007669"/>
    <property type="project" value="TreeGrafter"/>
</dbReference>
<keyword evidence="5" id="KW-0653">Protein transport</keyword>
<protein>
    <recommendedName>
        <fullName evidence="2">Immediate early response 3-interacting protein 1</fullName>
    </recommendedName>
</protein>
<dbReference type="Proteomes" id="UP000410492">
    <property type="component" value="Unassembled WGS sequence"/>
</dbReference>
<evidence type="ECO:0000256" key="5">
    <source>
        <dbReference type="ARBA" id="ARBA00022927"/>
    </source>
</evidence>
<dbReference type="GO" id="GO:0015031">
    <property type="term" value="P:protein transport"/>
    <property type="evidence" value="ECO:0007669"/>
    <property type="project" value="UniProtKB-KW"/>
</dbReference>
<keyword evidence="3" id="KW-0813">Transport</keyword>
<organism evidence="12 13">
    <name type="scientific">Callosobruchus maculatus</name>
    <name type="common">Southern cowpea weevil</name>
    <name type="synonym">Pulse bruchid</name>
    <dbReference type="NCBI Taxonomy" id="64391"/>
    <lineage>
        <taxon>Eukaryota</taxon>
        <taxon>Metazoa</taxon>
        <taxon>Ecdysozoa</taxon>
        <taxon>Arthropoda</taxon>
        <taxon>Hexapoda</taxon>
        <taxon>Insecta</taxon>
        <taxon>Pterygota</taxon>
        <taxon>Neoptera</taxon>
        <taxon>Endopterygota</taxon>
        <taxon>Coleoptera</taxon>
        <taxon>Polyphaga</taxon>
        <taxon>Cucujiformia</taxon>
        <taxon>Chrysomeloidea</taxon>
        <taxon>Chrysomelidae</taxon>
        <taxon>Bruchinae</taxon>
        <taxon>Bruchini</taxon>
        <taxon>Callosobruchus</taxon>
    </lineage>
</organism>
<evidence type="ECO:0000256" key="2">
    <source>
        <dbReference type="ARBA" id="ARBA00016434"/>
    </source>
</evidence>
<reference evidence="12 13" key="1">
    <citation type="submission" date="2019-01" db="EMBL/GenBank/DDBJ databases">
        <authorList>
            <person name="Sayadi A."/>
        </authorList>
    </citation>
    <scope>NUCLEOTIDE SEQUENCE [LARGE SCALE GENOMIC DNA]</scope>
</reference>
<evidence type="ECO:0000256" key="6">
    <source>
        <dbReference type="ARBA" id="ARBA00022989"/>
    </source>
</evidence>
<keyword evidence="7 10" id="KW-0472">Membrane</keyword>
<dbReference type="InterPro" id="IPR013880">
    <property type="entry name" value="Yos1"/>
</dbReference>
<evidence type="ECO:0000313" key="12">
    <source>
        <dbReference type="EMBL" id="VEN33607.1"/>
    </source>
</evidence>
<dbReference type="GO" id="GO:0000139">
    <property type="term" value="C:Golgi membrane"/>
    <property type="evidence" value="ECO:0007669"/>
    <property type="project" value="TreeGrafter"/>
</dbReference>
<evidence type="ECO:0000256" key="8">
    <source>
        <dbReference type="ARBA" id="ARBA00024203"/>
    </source>
</evidence>
<proteinExistence type="inferred from homology"/>
<dbReference type="GO" id="GO:0005789">
    <property type="term" value="C:endoplasmic reticulum membrane"/>
    <property type="evidence" value="ECO:0007669"/>
    <property type="project" value="TreeGrafter"/>
</dbReference>
<evidence type="ECO:0000256" key="10">
    <source>
        <dbReference type="SAM" id="Phobius"/>
    </source>
</evidence>
<evidence type="ECO:0000256" key="4">
    <source>
        <dbReference type="ARBA" id="ARBA00022692"/>
    </source>
</evidence>
<keyword evidence="4 10" id="KW-0812">Transmembrane</keyword>
<comment type="subcellular location">
    <subcellularLocation>
        <location evidence="1">Membrane</location>
    </subcellularLocation>
</comment>
<evidence type="ECO:0000256" key="7">
    <source>
        <dbReference type="ARBA" id="ARBA00023136"/>
    </source>
</evidence>
<evidence type="ECO:0000256" key="11">
    <source>
        <dbReference type="SAM" id="SignalP"/>
    </source>
</evidence>
<dbReference type="GO" id="GO:0030134">
    <property type="term" value="C:COPII-coated ER to Golgi transport vesicle"/>
    <property type="evidence" value="ECO:0007669"/>
    <property type="project" value="TreeGrafter"/>
</dbReference>
<keyword evidence="6 10" id="KW-1133">Transmembrane helix</keyword>
<keyword evidence="11" id="KW-0732">Signal</keyword>
<gene>
    <name evidence="12" type="ORF">CALMAC_LOCUS101</name>
</gene>
<comment type="function">
    <text evidence="9">Regulator of endoplasmic reticulum secretion that acts as a key determinant of brain size. Required for secretion of extracellular matrix proteins. Required for correct brain development by depositing sufficient extracellular matrix proteins for tissue integrity and the proliferation of neural progenitors. Acts as a regulator of the unfolded protein response (UPR).</text>
</comment>
<dbReference type="AlphaFoldDB" id="A0A653BDG3"/>
<dbReference type="Pfam" id="PF08571">
    <property type="entry name" value="Yos1"/>
    <property type="match status" value="1"/>
</dbReference>
<evidence type="ECO:0000313" key="13">
    <source>
        <dbReference type="Proteomes" id="UP000410492"/>
    </source>
</evidence>
<sequence>MALTLWNLFETSLLCLNAFTIINEERIANKFDLKGENKAKLSFEDDEAKMQVYNFIHSISTIAKFPVIILNIITILLKLILGS</sequence>
<dbReference type="PANTHER" id="PTHR15858">
    <property type="entry name" value="IMMEDIATE EARLY RESPONSE 3-INTERACTING PROTEIN 1"/>
    <property type="match status" value="1"/>
</dbReference>